<evidence type="ECO:0000313" key="11">
    <source>
        <dbReference type="EMBL" id="KXS20332.1"/>
    </source>
</evidence>
<evidence type="ECO:0000256" key="9">
    <source>
        <dbReference type="ARBA" id="ARBA00042134"/>
    </source>
</evidence>
<dbReference type="PANTHER" id="PTHR23354">
    <property type="entry name" value="NUCLEOLAR PROTEIN 7/ESTROGEN RECEPTOR COACTIVATOR-RELATED"/>
    <property type="match status" value="1"/>
</dbReference>
<dbReference type="EMBL" id="KQ965736">
    <property type="protein sequence ID" value="KXS20332.1"/>
    <property type="molecule type" value="Genomic_DNA"/>
</dbReference>
<sequence length="449" mass="50708">MGASESKQENPVRLLLADERDALENLQHFLNDAGEIRLRKLQERFTVLPETFLSALLSYFQQVSAELGPSKKAEVNSRREAFTDLQFGSAAYRLIRGGVTVKETFFKVGYVGGSTDTQAAAKSFVQDLASVAIAFYAGKSTSTFRVSDRFVSFLLAGPQREDEHRDAASVPFIGPFQTWFGQNHYLARLWEIAFTRIFLMDPAKLASREAELRATTAKRPNLHNGVTSLLAFEDMWFLEMHLPAEHKPLAWRRLFNSEQQGMSWTLFQHAVEEMGSTLVVVKDRGGAIFGGFASQEWKPLPKYYGDNESFIFRLQPTIVINRASNYNQNFQYFNHSTQTLPNGLGLGGQMGYFALWIDAENFGRGHSKGNPSTTYNSRQLSSTEEFQVDLLEAWLIKEKEVDPNLLPEKGKRSILDRAEDMAFLELGGRKLYSKDVREGGGDREADFSE</sequence>
<dbReference type="Proteomes" id="UP000070544">
    <property type="component" value="Unassembled WGS sequence"/>
</dbReference>
<evidence type="ECO:0000256" key="6">
    <source>
        <dbReference type="ARBA" id="ARBA00023228"/>
    </source>
</evidence>
<evidence type="ECO:0000259" key="10">
    <source>
        <dbReference type="PROSITE" id="PS51886"/>
    </source>
</evidence>
<evidence type="ECO:0000256" key="8">
    <source>
        <dbReference type="ARBA" id="ARBA00041780"/>
    </source>
</evidence>
<reference evidence="11 12" key="1">
    <citation type="journal article" date="2015" name="Genome Biol. Evol.">
        <title>Phylogenomic analyses indicate that early fungi evolved digesting cell walls of algal ancestors of land plants.</title>
        <authorList>
            <person name="Chang Y."/>
            <person name="Wang S."/>
            <person name="Sekimoto S."/>
            <person name="Aerts A.L."/>
            <person name="Choi C."/>
            <person name="Clum A."/>
            <person name="LaButti K.M."/>
            <person name="Lindquist E.A."/>
            <person name="Yee Ngan C."/>
            <person name="Ohm R.A."/>
            <person name="Salamov A.A."/>
            <person name="Grigoriev I.V."/>
            <person name="Spatafora J.W."/>
            <person name="Berbee M.L."/>
        </authorList>
    </citation>
    <scope>NUCLEOTIDE SEQUENCE [LARGE SCALE GENOMIC DNA]</scope>
    <source>
        <strain evidence="11 12">JEL478</strain>
    </source>
</reference>
<dbReference type="GO" id="GO:0005634">
    <property type="term" value="C:nucleus"/>
    <property type="evidence" value="ECO:0007669"/>
    <property type="project" value="TreeGrafter"/>
</dbReference>
<dbReference type="GO" id="GO:0005737">
    <property type="term" value="C:cytoplasm"/>
    <property type="evidence" value="ECO:0007669"/>
    <property type="project" value="UniProtKB-SubCell"/>
</dbReference>
<dbReference type="Pfam" id="PF07534">
    <property type="entry name" value="TLD"/>
    <property type="match status" value="1"/>
</dbReference>
<evidence type="ECO:0000256" key="5">
    <source>
        <dbReference type="ARBA" id="ARBA00023136"/>
    </source>
</evidence>
<keyword evidence="6" id="KW-0458">Lysosome</keyword>
<organism evidence="11 12">
    <name type="scientific">Gonapodya prolifera (strain JEL478)</name>
    <name type="common">Monoblepharis prolifera</name>
    <dbReference type="NCBI Taxonomy" id="1344416"/>
    <lineage>
        <taxon>Eukaryota</taxon>
        <taxon>Fungi</taxon>
        <taxon>Fungi incertae sedis</taxon>
        <taxon>Chytridiomycota</taxon>
        <taxon>Chytridiomycota incertae sedis</taxon>
        <taxon>Monoblepharidomycetes</taxon>
        <taxon>Monoblepharidales</taxon>
        <taxon>Gonapodyaceae</taxon>
        <taxon>Gonapodya</taxon>
    </lineage>
</organism>
<dbReference type="STRING" id="1344416.A0A139AUC0"/>
<evidence type="ECO:0000256" key="2">
    <source>
        <dbReference type="ARBA" id="ARBA00004371"/>
    </source>
</evidence>
<dbReference type="PANTHER" id="PTHR23354:SF131">
    <property type="entry name" value="MTOR-ASSOCIATED PROTEIN MEAK7"/>
    <property type="match status" value="1"/>
</dbReference>
<evidence type="ECO:0000256" key="3">
    <source>
        <dbReference type="ARBA" id="ARBA00004496"/>
    </source>
</evidence>
<dbReference type="SMART" id="SM00584">
    <property type="entry name" value="TLDc"/>
    <property type="match status" value="1"/>
</dbReference>
<keyword evidence="5" id="KW-0472">Membrane</keyword>
<dbReference type="PROSITE" id="PS51886">
    <property type="entry name" value="TLDC"/>
    <property type="match status" value="1"/>
</dbReference>
<dbReference type="GO" id="GO:0006979">
    <property type="term" value="P:response to oxidative stress"/>
    <property type="evidence" value="ECO:0007669"/>
    <property type="project" value="TreeGrafter"/>
</dbReference>
<evidence type="ECO:0000256" key="1">
    <source>
        <dbReference type="ARBA" id="ARBA00004370"/>
    </source>
</evidence>
<dbReference type="OMA" id="HAVEEMG"/>
<dbReference type="GO" id="GO:0016020">
    <property type="term" value="C:membrane"/>
    <property type="evidence" value="ECO:0007669"/>
    <property type="project" value="UniProtKB-SubCell"/>
</dbReference>
<dbReference type="OrthoDB" id="26679at2759"/>
<dbReference type="AlphaFoldDB" id="A0A139AUC0"/>
<name>A0A139AUC0_GONPJ</name>
<comment type="subcellular location">
    <subcellularLocation>
        <location evidence="3">Cytoplasm</location>
    </subcellularLocation>
    <subcellularLocation>
        <location evidence="2">Lysosome</location>
    </subcellularLocation>
    <subcellularLocation>
        <location evidence="1">Membrane</location>
    </subcellularLocation>
</comment>
<proteinExistence type="predicted"/>
<feature type="domain" description="TLDc" evidence="10">
    <location>
        <begin position="228"/>
        <end position="397"/>
    </location>
</feature>
<evidence type="ECO:0000256" key="7">
    <source>
        <dbReference type="ARBA" id="ARBA00039594"/>
    </source>
</evidence>
<keyword evidence="12" id="KW-1185">Reference proteome</keyword>
<keyword evidence="4" id="KW-0963">Cytoplasm</keyword>
<evidence type="ECO:0000256" key="4">
    <source>
        <dbReference type="ARBA" id="ARBA00022490"/>
    </source>
</evidence>
<accession>A0A139AUC0</accession>
<gene>
    <name evidence="11" type="ORF">M427DRAFT_52550</name>
</gene>
<dbReference type="InterPro" id="IPR006571">
    <property type="entry name" value="TLDc_dom"/>
</dbReference>
<protein>
    <recommendedName>
        <fullName evidence="7">MTOR-associated protein MEAK7</fullName>
    </recommendedName>
    <alternativeName>
        <fullName evidence="9">TBC/LysM-associated domain-containing protein 1</fullName>
    </alternativeName>
    <alternativeName>
        <fullName evidence="8">TLD domain-containing protein 1</fullName>
    </alternativeName>
</protein>
<evidence type="ECO:0000313" key="12">
    <source>
        <dbReference type="Proteomes" id="UP000070544"/>
    </source>
</evidence>